<dbReference type="AlphaFoldDB" id="L7J5K6"/>
<sequence>MSEVQRNSPIIDHGDLWSERQIGGVKVAKEKTRRLGGDSYVQLVICQNLKLVQSLILYLAGRSSRTLPFMQEVLRAERLLPD</sequence>
<proteinExistence type="predicted"/>
<dbReference type="EMBL" id="JH794729">
    <property type="protein sequence ID" value="ELQ63501.1"/>
    <property type="molecule type" value="Genomic_DNA"/>
</dbReference>
<name>L7J5K6_PYRO1</name>
<organism>
    <name type="scientific">Pyricularia oryzae (strain P131)</name>
    <name type="common">Rice blast fungus</name>
    <name type="synonym">Magnaporthe oryzae</name>
    <dbReference type="NCBI Taxonomy" id="1143193"/>
    <lineage>
        <taxon>Eukaryota</taxon>
        <taxon>Fungi</taxon>
        <taxon>Dikarya</taxon>
        <taxon>Ascomycota</taxon>
        <taxon>Pezizomycotina</taxon>
        <taxon>Sordariomycetes</taxon>
        <taxon>Sordariomycetidae</taxon>
        <taxon>Magnaporthales</taxon>
        <taxon>Pyriculariaceae</taxon>
        <taxon>Pyricularia</taxon>
    </lineage>
</organism>
<evidence type="ECO:0000313" key="1">
    <source>
        <dbReference type="EMBL" id="ELQ63501.1"/>
    </source>
</evidence>
<gene>
    <name evidence="1" type="ORF">OOW_P131scaffold00981g4</name>
</gene>
<accession>L7J5K6</accession>
<reference evidence="1" key="1">
    <citation type="journal article" date="2012" name="PLoS Genet.">
        <title>Comparative analysis of the genomes of two field isolates of the rice blast fungus Magnaporthe oryzae.</title>
        <authorList>
            <person name="Xue M."/>
            <person name="Yang J."/>
            <person name="Li Z."/>
            <person name="Hu S."/>
            <person name="Yao N."/>
            <person name="Dean R.A."/>
            <person name="Zhao W."/>
            <person name="Shen M."/>
            <person name="Zhang H."/>
            <person name="Li C."/>
            <person name="Liu L."/>
            <person name="Cao L."/>
            <person name="Xu X."/>
            <person name="Xing Y."/>
            <person name="Hsiang T."/>
            <person name="Zhang Z."/>
            <person name="Xu J.R."/>
            <person name="Peng Y.L."/>
        </authorList>
    </citation>
    <scope>NUCLEOTIDE SEQUENCE [LARGE SCALE GENOMIC DNA]</scope>
    <source>
        <strain evidence="1">P131</strain>
    </source>
</reference>
<protein>
    <submittedName>
        <fullName evidence="1">Uncharacterized protein</fullName>
    </submittedName>
</protein>